<dbReference type="OrthoDB" id="9810929at2"/>
<accession>A0A4V1LGU7</accession>
<dbReference type="InterPro" id="IPR023881">
    <property type="entry name" value="Thiol_BshA"/>
</dbReference>
<dbReference type="GO" id="GO:0071793">
    <property type="term" value="P:bacillithiol biosynthetic process"/>
    <property type="evidence" value="ECO:0007669"/>
    <property type="project" value="InterPro"/>
</dbReference>
<dbReference type="AlphaFoldDB" id="A0A4V1LGU7"/>
<dbReference type="Pfam" id="PF13439">
    <property type="entry name" value="Glyco_transf_4"/>
    <property type="match status" value="1"/>
</dbReference>
<dbReference type="SUPFAM" id="SSF53756">
    <property type="entry name" value="UDP-Glycosyltransferase/glycogen phosphorylase"/>
    <property type="match status" value="1"/>
</dbReference>
<reference evidence="3 4" key="1">
    <citation type="journal article" date="2019" name="Int. J. Syst. Evol. Microbiol.">
        <title>Anaerobacillus alkaliphilus sp. nov., a novel alkaliphilic and moderately halophilic bacterium.</title>
        <authorList>
            <person name="Borsodi A.K."/>
            <person name="Aszalos J.M."/>
            <person name="Bihari P."/>
            <person name="Nagy I."/>
            <person name="Schumann P."/>
            <person name="Sproer C."/>
            <person name="Kovacs A.L."/>
            <person name="Boka K."/>
            <person name="Dobosy P."/>
            <person name="Ovari M."/>
            <person name="Szili-Kovacs T."/>
            <person name="Toth E."/>
        </authorList>
    </citation>
    <scope>NUCLEOTIDE SEQUENCE [LARGE SCALE GENOMIC DNA]</scope>
    <source>
        <strain evidence="3 4">B16-10</strain>
    </source>
</reference>
<proteinExistence type="predicted"/>
<name>A0A4V1LGU7_9BACI</name>
<dbReference type="InterPro" id="IPR028098">
    <property type="entry name" value="Glyco_trans_4-like_N"/>
</dbReference>
<dbReference type="PANTHER" id="PTHR12526">
    <property type="entry name" value="GLYCOSYLTRANSFERASE"/>
    <property type="match status" value="1"/>
</dbReference>
<keyword evidence="4" id="KW-1185">Reference proteome</keyword>
<feature type="domain" description="Glycosyltransferase subfamily 4-like N-terminal" evidence="2">
    <location>
        <begin position="13"/>
        <end position="176"/>
    </location>
</feature>
<feature type="domain" description="Glycosyl transferase family 1" evidence="1">
    <location>
        <begin position="189"/>
        <end position="348"/>
    </location>
</feature>
<dbReference type="Proteomes" id="UP000290649">
    <property type="component" value="Unassembled WGS sequence"/>
</dbReference>
<sequence length="375" mass="41785">MKLKIGITCYPTVGGSGIIATELGKLLAERGHEIHFITSGVPFRLDKVYSNIFYHQVEVNNYSVFQYPPYDLSLANKMAEVAKRVNLDILHVHYAIPHAICAYLAKEMVGGDLKIVTTLHGTDITVLGYDQSLSEMIRFGIEKSDAVTAVSVDLIKQTEQLLHTTKHIEPVYNFVDNRVYFKKDCGCLKQEYNIADHEKVIIHVSNFRSVKRVPDVVRSFAKILDHMDAKLLLLGDGPEYSKVCQLVKELGIRDKVLLLGNQKHVADFLSISDLMMLLSEKESFGLVLLEAMACQVPVIGTNAGGIPEVITNAETGYICDIGDVDMIAARAIEILSNSELHAEMAQKSLQRATESFGQDTVISKYEDIYYTVLAR</sequence>
<dbReference type="Pfam" id="PF00534">
    <property type="entry name" value="Glycos_transf_1"/>
    <property type="match status" value="1"/>
</dbReference>
<evidence type="ECO:0000259" key="1">
    <source>
        <dbReference type="Pfam" id="PF00534"/>
    </source>
</evidence>
<dbReference type="RefSeq" id="WP_129076319.1">
    <property type="nucleotide sequence ID" value="NZ_QOUX01000001.1"/>
</dbReference>
<evidence type="ECO:0000313" key="4">
    <source>
        <dbReference type="Proteomes" id="UP000290649"/>
    </source>
</evidence>
<dbReference type="InterPro" id="IPR001296">
    <property type="entry name" value="Glyco_trans_1"/>
</dbReference>
<evidence type="ECO:0000313" key="3">
    <source>
        <dbReference type="EMBL" id="RXJ03975.1"/>
    </source>
</evidence>
<gene>
    <name evidence="3" type="primary">bshA</name>
    <name evidence="3" type="ORF">DS745_00870</name>
</gene>
<dbReference type="EMBL" id="QOUX01000001">
    <property type="protein sequence ID" value="RXJ03975.1"/>
    <property type="molecule type" value="Genomic_DNA"/>
</dbReference>
<dbReference type="GO" id="GO:0016757">
    <property type="term" value="F:glycosyltransferase activity"/>
    <property type="evidence" value="ECO:0007669"/>
    <property type="project" value="InterPro"/>
</dbReference>
<protein>
    <submittedName>
        <fullName evidence="3">N-acetyl-alpha-D-glucosaminyl L-malate synthase BshA</fullName>
    </submittedName>
</protein>
<evidence type="ECO:0000259" key="2">
    <source>
        <dbReference type="Pfam" id="PF13439"/>
    </source>
</evidence>
<organism evidence="3 4">
    <name type="scientific">Anaerobacillus alkaliphilus</name>
    <dbReference type="NCBI Taxonomy" id="1548597"/>
    <lineage>
        <taxon>Bacteria</taxon>
        <taxon>Bacillati</taxon>
        <taxon>Bacillota</taxon>
        <taxon>Bacilli</taxon>
        <taxon>Bacillales</taxon>
        <taxon>Bacillaceae</taxon>
        <taxon>Anaerobacillus</taxon>
    </lineage>
</organism>
<dbReference type="PANTHER" id="PTHR12526:SF599">
    <property type="entry name" value="N-ACETYL-ALPHA-D-GLUCOSAMINYL L-MALATE SYNTHASE"/>
    <property type="match status" value="1"/>
</dbReference>
<comment type="caution">
    <text evidence="3">The sequence shown here is derived from an EMBL/GenBank/DDBJ whole genome shotgun (WGS) entry which is preliminary data.</text>
</comment>
<dbReference type="Gene3D" id="3.40.50.2000">
    <property type="entry name" value="Glycogen Phosphorylase B"/>
    <property type="match status" value="2"/>
</dbReference>
<dbReference type="NCBIfam" id="TIGR03999">
    <property type="entry name" value="thiol_BshA"/>
    <property type="match status" value="1"/>
</dbReference>